<dbReference type="Gene3D" id="3.40.190.10">
    <property type="entry name" value="Periplasmic binding protein-like II"/>
    <property type="match status" value="2"/>
</dbReference>
<dbReference type="InterPro" id="IPR006059">
    <property type="entry name" value="SBP"/>
</dbReference>
<dbReference type="GO" id="GO:1901982">
    <property type="term" value="F:maltose binding"/>
    <property type="evidence" value="ECO:0007669"/>
    <property type="project" value="TreeGrafter"/>
</dbReference>
<dbReference type="Pfam" id="PF13416">
    <property type="entry name" value="SBP_bac_8"/>
    <property type="match status" value="1"/>
</dbReference>
<dbReference type="GO" id="GO:0015768">
    <property type="term" value="P:maltose transport"/>
    <property type="evidence" value="ECO:0007669"/>
    <property type="project" value="TreeGrafter"/>
</dbReference>
<name>A0A830GY78_9CREN</name>
<accession>A0A830GY78</accession>
<proteinExistence type="inferred from homology"/>
<dbReference type="Proteomes" id="UP000610960">
    <property type="component" value="Unassembled WGS sequence"/>
</dbReference>
<evidence type="ECO:0000256" key="2">
    <source>
        <dbReference type="ARBA" id="ARBA00022448"/>
    </source>
</evidence>
<comment type="caution">
    <text evidence="4">The sequence shown here is derived from an EMBL/GenBank/DDBJ whole genome shotgun (WGS) entry which is preliminary data.</text>
</comment>
<organism evidence="4 5">
    <name type="scientific">Thermocladium modestius</name>
    <dbReference type="NCBI Taxonomy" id="62609"/>
    <lineage>
        <taxon>Archaea</taxon>
        <taxon>Thermoproteota</taxon>
        <taxon>Thermoprotei</taxon>
        <taxon>Thermoproteales</taxon>
        <taxon>Thermoproteaceae</taxon>
        <taxon>Thermocladium</taxon>
    </lineage>
</organism>
<reference evidence="4" key="1">
    <citation type="journal article" date="2014" name="Int. J. Syst. Evol. Microbiol.">
        <title>Complete genome sequence of Corynebacterium casei LMG S-19264T (=DSM 44701T), isolated from a smear-ripened cheese.</title>
        <authorList>
            <consortium name="US DOE Joint Genome Institute (JGI-PGF)"/>
            <person name="Walter F."/>
            <person name="Albersmeier A."/>
            <person name="Kalinowski J."/>
            <person name="Ruckert C."/>
        </authorList>
    </citation>
    <scope>NUCLEOTIDE SEQUENCE</scope>
    <source>
        <strain evidence="4">JCM 10088</strain>
    </source>
</reference>
<evidence type="ECO:0000313" key="4">
    <source>
        <dbReference type="EMBL" id="GGP22113.1"/>
    </source>
</evidence>
<dbReference type="PANTHER" id="PTHR30061:SF50">
    <property type="entry name" value="MALTOSE_MALTODEXTRIN-BINDING PERIPLASMIC PROTEIN"/>
    <property type="match status" value="1"/>
</dbReference>
<gene>
    <name evidence="4" type="ORF">GCM10007981_16870</name>
</gene>
<dbReference type="SUPFAM" id="SSF53850">
    <property type="entry name" value="Periplasmic binding protein-like II"/>
    <property type="match status" value="1"/>
</dbReference>
<dbReference type="GO" id="GO:0042956">
    <property type="term" value="P:maltodextrin transmembrane transport"/>
    <property type="evidence" value="ECO:0007669"/>
    <property type="project" value="TreeGrafter"/>
</dbReference>
<evidence type="ECO:0000256" key="3">
    <source>
        <dbReference type="ARBA" id="ARBA00022729"/>
    </source>
</evidence>
<dbReference type="EMBL" id="BMNL01000004">
    <property type="protein sequence ID" value="GGP22113.1"/>
    <property type="molecule type" value="Genomic_DNA"/>
</dbReference>
<protein>
    <submittedName>
        <fullName evidence="4">Sugar ABC transporter substrate-binding protein</fullName>
    </submittedName>
</protein>
<dbReference type="GO" id="GO:0055052">
    <property type="term" value="C:ATP-binding cassette (ABC) transporter complex, substrate-binding subunit-containing"/>
    <property type="evidence" value="ECO:0007669"/>
    <property type="project" value="TreeGrafter"/>
</dbReference>
<keyword evidence="5" id="KW-1185">Reference proteome</keyword>
<keyword evidence="3" id="KW-0732">Signal</keyword>
<comment type="similarity">
    <text evidence="1">Belongs to the bacterial solute-binding protein 1 family.</text>
</comment>
<evidence type="ECO:0000256" key="1">
    <source>
        <dbReference type="ARBA" id="ARBA00008520"/>
    </source>
</evidence>
<dbReference type="PANTHER" id="PTHR30061">
    <property type="entry name" value="MALTOSE-BINDING PERIPLASMIC PROTEIN"/>
    <property type="match status" value="1"/>
</dbReference>
<sequence length="403" mass="43712">MSGPVTITVWDTYSPSENEAFNASLAQFEAEYPCIKVEVTTGVQVSTGNFEAAAKAGKAPIIYRDTSNDAGALFAGGLLLNLSKYIPASLLAQYNPIAIRNFELNGSLYGLPDNINYIVMFYNKKYIPNPPNTTNQLIQMALQVNKTYGVWGIAYGMGSEYGYRFAAWLAGFGGHIFNGAGYPAVNATPAAAEAMEFWYNLTYDLHINAPDMNPTLEGNLFSQGKAAIIFDGPWDLATYVKALGPNLGAAPLPVVSQTGLYAEPFIGSTGWVISVPQASGATPEQIKAAILFIEFMSGPVQELNLWKYAGDIPSYLPVYNQVIANLTAGKLQPAYMNGIMNGILAQAQHGQVFPNIPQMNFYWNGFHQCVTLYTVNGTLTAPQAANCWEQYMVSQMQQAGMLG</sequence>
<keyword evidence="2" id="KW-0813">Transport</keyword>
<reference evidence="4" key="2">
    <citation type="submission" date="2020-09" db="EMBL/GenBank/DDBJ databases">
        <authorList>
            <person name="Sun Q."/>
            <person name="Ohkuma M."/>
        </authorList>
    </citation>
    <scope>NUCLEOTIDE SEQUENCE</scope>
    <source>
        <strain evidence="4">JCM 10088</strain>
    </source>
</reference>
<dbReference type="AlphaFoldDB" id="A0A830GY78"/>
<evidence type="ECO:0000313" key="5">
    <source>
        <dbReference type="Proteomes" id="UP000610960"/>
    </source>
</evidence>